<proteinExistence type="predicted"/>
<feature type="region of interest" description="Disordered" evidence="1">
    <location>
        <begin position="91"/>
        <end position="187"/>
    </location>
</feature>
<keyword evidence="3" id="KW-1185">Reference proteome</keyword>
<feature type="compositionally biased region" description="Polar residues" evidence="1">
    <location>
        <begin position="91"/>
        <end position="102"/>
    </location>
</feature>
<sequence>MVGEKVGVGWCRFWSDADREKWDESYLQNSTGIISHWFLRKCSSMPSLDSSNSQGTKEVIESRILNLPELKNINKDLDYVDNMHSQTINNSCGKLANENSDSNNKKYKHSSSGKDASPVNISEGTGKDDNDTGKCNEMCENINSTKKEADNINEVLNQNGEKEWPKGSPPGPPSELQKIDMDAFPKT</sequence>
<feature type="compositionally biased region" description="Basic and acidic residues" evidence="1">
    <location>
        <begin position="177"/>
        <end position="187"/>
    </location>
</feature>
<dbReference type="AlphaFoldDB" id="A0ABD1T5J9"/>
<evidence type="ECO:0000313" key="2">
    <source>
        <dbReference type="EMBL" id="KAL2507984.1"/>
    </source>
</evidence>
<name>A0ABD1T5J9_9LAMI</name>
<reference evidence="3" key="1">
    <citation type="submission" date="2024-07" db="EMBL/GenBank/DDBJ databases">
        <title>Two chromosome-level genome assemblies of Korean endemic species Abeliophyllum distichum and Forsythia ovata (Oleaceae).</title>
        <authorList>
            <person name="Jang H."/>
        </authorList>
    </citation>
    <scope>NUCLEOTIDE SEQUENCE [LARGE SCALE GENOMIC DNA]</scope>
</reference>
<feature type="compositionally biased region" description="Basic and acidic residues" evidence="1">
    <location>
        <begin position="125"/>
        <end position="134"/>
    </location>
</feature>
<dbReference type="Proteomes" id="UP001604277">
    <property type="component" value="Unassembled WGS sequence"/>
</dbReference>
<protein>
    <submittedName>
        <fullName evidence="2">Uncharacterized protein</fullName>
    </submittedName>
</protein>
<dbReference type="EMBL" id="JBFOLJ010000009">
    <property type="protein sequence ID" value="KAL2507984.1"/>
    <property type="molecule type" value="Genomic_DNA"/>
</dbReference>
<comment type="caution">
    <text evidence="2">The sequence shown here is derived from an EMBL/GenBank/DDBJ whole genome shotgun (WGS) entry which is preliminary data.</text>
</comment>
<accession>A0ABD1T5J9</accession>
<evidence type="ECO:0000256" key="1">
    <source>
        <dbReference type="SAM" id="MobiDB-lite"/>
    </source>
</evidence>
<evidence type="ECO:0000313" key="3">
    <source>
        <dbReference type="Proteomes" id="UP001604277"/>
    </source>
</evidence>
<organism evidence="2 3">
    <name type="scientific">Forsythia ovata</name>
    <dbReference type="NCBI Taxonomy" id="205694"/>
    <lineage>
        <taxon>Eukaryota</taxon>
        <taxon>Viridiplantae</taxon>
        <taxon>Streptophyta</taxon>
        <taxon>Embryophyta</taxon>
        <taxon>Tracheophyta</taxon>
        <taxon>Spermatophyta</taxon>
        <taxon>Magnoliopsida</taxon>
        <taxon>eudicotyledons</taxon>
        <taxon>Gunneridae</taxon>
        <taxon>Pentapetalae</taxon>
        <taxon>asterids</taxon>
        <taxon>lamiids</taxon>
        <taxon>Lamiales</taxon>
        <taxon>Oleaceae</taxon>
        <taxon>Forsythieae</taxon>
        <taxon>Forsythia</taxon>
    </lineage>
</organism>
<gene>
    <name evidence="2" type="ORF">Fot_31631</name>
</gene>